<evidence type="ECO:0000259" key="13">
    <source>
        <dbReference type="Pfam" id="PF00108"/>
    </source>
</evidence>
<comment type="function">
    <text evidence="1">Catalyzes thiolytic cleavage of beta-ketoadipyl-CoA to succinyl-CoA and acetyl-CoA.</text>
</comment>
<organism evidence="15 16">
    <name type="scientific">Meiothermus luteus</name>
    <dbReference type="NCBI Taxonomy" id="2026184"/>
    <lineage>
        <taxon>Bacteria</taxon>
        <taxon>Thermotogati</taxon>
        <taxon>Deinococcota</taxon>
        <taxon>Deinococci</taxon>
        <taxon>Thermales</taxon>
        <taxon>Thermaceae</taxon>
        <taxon>Meiothermus</taxon>
    </lineage>
</organism>
<dbReference type="InterPro" id="IPR020616">
    <property type="entry name" value="Thiolase_N"/>
</dbReference>
<dbReference type="GO" id="GO:0019619">
    <property type="term" value="P:3,4-dihydroxybenzoate catabolic process"/>
    <property type="evidence" value="ECO:0007669"/>
    <property type="project" value="InterPro"/>
</dbReference>
<dbReference type="InterPro" id="IPR020613">
    <property type="entry name" value="Thiolase_CS"/>
</dbReference>
<dbReference type="Gene3D" id="3.40.47.10">
    <property type="match status" value="1"/>
</dbReference>
<dbReference type="InterPro" id="IPR016039">
    <property type="entry name" value="Thiolase-like"/>
</dbReference>
<dbReference type="NCBIfam" id="NF006551">
    <property type="entry name" value="PRK09050.1"/>
    <property type="match status" value="1"/>
</dbReference>
<evidence type="ECO:0000256" key="1">
    <source>
        <dbReference type="ARBA" id="ARBA00003720"/>
    </source>
</evidence>
<dbReference type="InterPro" id="IPR012793">
    <property type="entry name" value="PcaF"/>
</dbReference>
<comment type="similarity">
    <text evidence="3 12">Belongs to the thiolase-like superfamily. Thiolase family.</text>
</comment>
<evidence type="ECO:0000256" key="3">
    <source>
        <dbReference type="ARBA" id="ARBA00010982"/>
    </source>
</evidence>
<evidence type="ECO:0000256" key="11">
    <source>
        <dbReference type="PIRSR" id="PIRSR000429-1"/>
    </source>
</evidence>
<comment type="catalytic activity">
    <reaction evidence="10">
        <text>succinyl-CoA + acetyl-CoA = 3-oxoadipyl-CoA + CoA</text>
        <dbReference type="Rhea" id="RHEA:19481"/>
        <dbReference type="ChEBI" id="CHEBI:57287"/>
        <dbReference type="ChEBI" id="CHEBI:57288"/>
        <dbReference type="ChEBI" id="CHEBI:57292"/>
        <dbReference type="ChEBI" id="CHEBI:57348"/>
        <dbReference type="EC" id="2.3.1.174"/>
    </reaction>
</comment>
<dbReference type="Pfam" id="PF02803">
    <property type="entry name" value="Thiolase_C"/>
    <property type="match status" value="1"/>
</dbReference>
<dbReference type="PANTHER" id="PTHR18919">
    <property type="entry name" value="ACETYL-COA C-ACYLTRANSFERASE"/>
    <property type="match status" value="1"/>
</dbReference>
<keyword evidence="16" id="KW-1185">Reference proteome</keyword>
<feature type="active site" description="Acyl-thioester intermediate" evidence="11">
    <location>
        <position position="88"/>
    </location>
</feature>
<evidence type="ECO:0000256" key="12">
    <source>
        <dbReference type="RuleBase" id="RU003557"/>
    </source>
</evidence>
<feature type="active site" description="Proton acceptor" evidence="11">
    <location>
        <position position="386"/>
    </location>
</feature>
<keyword evidence="7" id="KW-0058">Aromatic hydrocarbons catabolism</keyword>
<dbReference type="SUPFAM" id="SSF53901">
    <property type="entry name" value="Thiolase-like"/>
    <property type="match status" value="2"/>
</dbReference>
<proteinExistence type="inferred from homology"/>
<dbReference type="InterPro" id="IPR020617">
    <property type="entry name" value="Thiolase_C"/>
</dbReference>
<comment type="caution">
    <text evidence="15">The sequence shown here is derived from an EMBL/GenBank/DDBJ whole genome shotgun (WGS) entry which is preliminary data.</text>
</comment>
<evidence type="ECO:0000256" key="9">
    <source>
        <dbReference type="ARBA" id="ARBA00041222"/>
    </source>
</evidence>
<dbReference type="NCBIfam" id="TIGR01930">
    <property type="entry name" value="AcCoA-C-Actrans"/>
    <property type="match status" value="1"/>
</dbReference>
<reference evidence="15 16" key="1">
    <citation type="submission" date="2018-08" db="EMBL/GenBank/DDBJ databases">
        <title>Meiothermus luteus KCTC 52599 genome sequencing project.</title>
        <authorList>
            <person name="Da Costa M.S."/>
            <person name="Albuquerque L."/>
            <person name="Raposo P."/>
            <person name="Froufe H.J.C."/>
            <person name="Barroso C.S."/>
            <person name="Egas C."/>
        </authorList>
    </citation>
    <scope>NUCLEOTIDE SEQUENCE [LARGE SCALE GENOMIC DNA]</scope>
    <source>
        <strain evidence="15 16">KCTC 52599</strain>
    </source>
</reference>
<gene>
    <name evidence="15" type="primary">pcaF</name>
    <name evidence="15" type="ORF">Mlute_02467</name>
</gene>
<evidence type="ECO:0000256" key="4">
    <source>
        <dbReference type="ARBA" id="ARBA00012233"/>
    </source>
</evidence>
<dbReference type="PANTHER" id="PTHR18919:SF107">
    <property type="entry name" value="ACETYL-COA ACETYLTRANSFERASE, CYTOSOLIC"/>
    <property type="match status" value="1"/>
</dbReference>
<evidence type="ECO:0000259" key="14">
    <source>
        <dbReference type="Pfam" id="PF02803"/>
    </source>
</evidence>
<keyword evidence="6 12" id="KW-0808">Transferase</keyword>
<accession>A0A399EDW9</accession>
<dbReference type="Pfam" id="PF00108">
    <property type="entry name" value="Thiolase_N"/>
    <property type="match status" value="1"/>
</dbReference>
<dbReference type="RefSeq" id="WP_119360987.1">
    <property type="nucleotide sequence ID" value="NZ_QWKZ01000106.1"/>
</dbReference>
<evidence type="ECO:0000313" key="16">
    <source>
        <dbReference type="Proteomes" id="UP000265800"/>
    </source>
</evidence>
<feature type="active site" description="Proton acceptor" evidence="11">
    <location>
        <position position="356"/>
    </location>
</feature>
<name>A0A399EDW9_9DEIN</name>
<evidence type="ECO:0000313" key="15">
    <source>
        <dbReference type="EMBL" id="RIH82525.1"/>
    </source>
</evidence>
<keyword evidence="8 12" id="KW-0012">Acyltransferase</keyword>
<dbReference type="CDD" id="cd00751">
    <property type="entry name" value="thiolase"/>
    <property type="match status" value="1"/>
</dbReference>
<dbReference type="PROSITE" id="PS00737">
    <property type="entry name" value="THIOLASE_2"/>
    <property type="match status" value="1"/>
</dbReference>
<dbReference type="AlphaFoldDB" id="A0A399EDW9"/>
<evidence type="ECO:0000256" key="10">
    <source>
        <dbReference type="ARBA" id="ARBA00048527"/>
    </source>
</evidence>
<dbReference type="EMBL" id="QWKZ01000106">
    <property type="protein sequence ID" value="RIH82525.1"/>
    <property type="molecule type" value="Genomic_DNA"/>
</dbReference>
<evidence type="ECO:0000256" key="7">
    <source>
        <dbReference type="ARBA" id="ARBA00022797"/>
    </source>
</evidence>
<evidence type="ECO:0000256" key="5">
    <source>
        <dbReference type="ARBA" id="ARBA00016181"/>
    </source>
</evidence>
<dbReference type="NCBIfam" id="TIGR02430">
    <property type="entry name" value="pcaF"/>
    <property type="match status" value="1"/>
</dbReference>
<dbReference type="PIRSF" id="PIRSF000429">
    <property type="entry name" value="Ac-CoA_Ac_transf"/>
    <property type="match status" value="1"/>
</dbReference>
<dbReference type="GO" id="GO:0033812">
    <property type="term" value="F:3-oxoadipyl-CoA thiolase activity"/>
    <property type="evidence" value="ECO:0007669"/>
    <property type="project" value="UniProtKB-EC"/>
</dbReference>
<feature type="domain" description="Thiolase C-terminal" evidence="14">
    <location>
        <begin position="276"/>
        <end position="399"/>
    </location>
</feature>
<dbReference type="FunFam" id="3.40.47.10:FF:000010">
    <property type="entry name" value="Acetyl-CoA acetyltransferase (Thiolase)"/>
    <property type="match status" value="1"/>
</dbReference>
<dbReference type="InterPro" id="IPR002155">
    <property type="entry name" value="Thiolase"/>
</dbReference>
<dbReference type="OrthoDB" id="23995at2"/>
<evidence type="ECO:0000256" key="6">
    <source>
        <dbReference type="ARBA" id="ARBA00022679"/>
    </source>
</evidence>
<sequence length="400" mass="42281">MEAYILDAVRTPVGKHGGALASVRADDLAAIPLKALLERSGLPASDVEDVYMGCANQAGEDNRNVARMALLLAGLPKEVGGCTVNRLCGSGLEAVASAARALLLGEGQVYIGGGVESMSRAPWVMPKAERAFPTGNLTVYDTTLGWRFINPRMQALYGTEAMGETAENLAEQYKIPREAQDRFALHSHQKAVRAQQSGAFETQMVPVEVIDRKGQTTLVKTDEGPRPDTSLEALAKLKPVFRPGGSVTAGNSSSLNDGAAAVLLVSEAYARAHGLRPMARIRSVAVAGVEPRIMGIGPVPATQKALKRAGLTLQDIGLIELNEAFAAQSLAVLYEWGVDPEDERLNVNGGAIAIGHPLGASGARILTNLVHEMQKRDVQFGLATMCIGVGQGIAMVVERV</sequence>
<dbReference type="InterPro" id="IPR020615">
    <property type="entry name" value="Thiolase_acyl_enz_int_AS"/>
</dbReference>
<feature type="domain" description="Thiolase N-terminal" evidence="13">
    <location>
        <begin position="4"/>
        <end position="267"/>
    </location>
</feature>
<dbReference type="PROSITE" id="PS00098">
    <property type="entry name" value="THIOLASE_1"/>
    <property type="match status" value="1"/>
</dbReference>
<dbReference type="EC" id="2.3.1.174" evidence="4"/>
<evidence type="ECO:0000256" key="8">
    <source>
        <dbReference type="ARBA" id="ARBA00023315"/>
    </source>
</evidence>
<dbReference type="PROSITE" id="PS00099">
    <property type="entry name" value="THIOLASE_3"/>
    <property type="match status" value="1"/>
</dbReference>
<protein>
    <recommendedName>
        <fullName evidence="5">Beta-ketoadipyl-CoA thiolase</fullName>
        <ecNumber evidence="4">2.3.1.174</ecNumber>
    </recommendedName>
    <alternativeName>
        <fullName evidence="9">3-oxoadipyl-CoA thiolase</fullName>
    </alternativeName>
</protein>
<dbReference type="InterPro" id="IPR020610">
    <property type="entry name" value="Thiolase_AS"/>
</dbReference>
<comment type="pathway">
    <text evidence="2">Aromatic compound metabolism; beta-ketoadipate pathway; acetyl-CoA and succinyl-CoA from 3-oxoadipate: step 2/2.</text>
</comment>
<dbReference type="Proteomes" id="UP000265800">
    <property type="component" value="Unassembled WGS sequence"/>
</dbReference>
<evidence type="ECO:0000256" key="2">
    <source>
        <dbReference type="ARBA" id="ARBA00005071"/>
    </source>
</evidence>